<feature type="repeat" description="PPR" evidence="3">
    <location>
        <begin position="260"/>
        <end position="294"/>
    </location>
</feature>
<accession>A0A199V2W3</accession>
<dbReference type="GO" id="GO:0003723">
    <property type="term" value="F:RNA binding"/>
    <property type="evidence" value="ECO:0007669"/>
    <property type="project" value="InterPro"/>
</dbReference>
<dbReference type="Pfam" id="PF01535">
    <property type="entry name" value="PPR"/>
    <property type="match status" value="4"/>
</dbReference>
<dbReference type="SUPFAM" id="SSF48452">
    <property type="entry name" value="TPR-like"/>
    <property type="match status" value="1"/>
</dbReference>
<dbReference type="GO" id="GO:0009451">
    <property type="term" value="P:RNA modification"/>
    <property type="evidence" value="ECO:0007669"/>
    <property type="project" value="InterPro"/>
</dbReference>
<dbReference type="Proteomes" id="UP000515123">
    <property type="component" value="Linkage group 24"/>
</dbReference>
<proteinExistence type="predicted"/>
<dbReference type="PANTHER" id="PTHR47926">
    <property type="entry name" value="PENTATRICOPEPTIDE REPEAT-CONTAINING PROTEIN"/>
    <property type="match status" value="1"/>
</dbReference>
<evidence type="ECO:0000313" key="6">
    <source>
        <dbReference type="Proteomes" id="UP000515123"/>
    </source>
</evidence>
<dbReference type="NCBIfam" id="TIGR00756">
    <property type="entry name" value="PPR"/>
    <property type="match status" value="3"/>
</dbReference>
<dbReference type="FunFam" id="1.25.40.10:FF:000755">
    <property type="entry name" value="Pentatricopeptide repeat-containing protein"/>
    <property type="match status" value="1"/>
</dbReference>
<dbReference type="Gene3D" id="1.25.40.10">
    <property type="entry name" value="Tetratricopeptide repeat domain"/>
    <property type="match status" value="2"/>
</dbReference>
<name>A0A199V2W3_ANACO</name>
<evidence type="ECO:0000256" key="1">
    <source>
        <dbReference type="ARBA" id="ARBA00022737"/>
    </source>
</evidence>
<keyword evidence="6" id="KW-1185">Reference proteome</keyword>
<dbReference type="GeneID" id="109728518"/>
<reference evidence="7" key="2">
    <citation type="submission" date="2025-04" db="UniProtKB">
        <authorList>
            <consortium name="RefSeq"/>
        </authorList>
    </citation>
    <scope>IDENTIFICATION</scope>
    <source>
        <tissue evidence="7">Leaf</tissue>
    </source>
</reference>
<dbReference type="InterPro" id="IPR002885">
    <property type="entry name" value="PPR_rpt"/>
</dbReference>
<keyword evidence="2" id="KW-0809">Transit peptide</keyword>
<dbReference type="RefSeq" id="XP_020114523.1">
    <property type="nucleotide sequence ID" value="XM_020258934.1"/>
</dbReference>
<sequence length="447" mass="48553">MTAQGIRTRLPTPASLPFPPILKTRTKPAKTLHALSLKTGVFPHPIPAPTLFLSHPSSLAFLLSAFSRRGFPSLALRAFALAHRLPLPLDSYALSAAISSSKSPPHAAQIHACAAKSGWASSVFVGGALVDLYVRLGSVRHARQMFDEIPLKNTVCANALLAGYVESRSWDESLSFVGQMNELGLEADGFTLSSVLRICAELAAVNLGAQAHAYLIRKVENAEEDAFLFSALVEMYGKCGLVGKARLIFESARKEVRRRDVVLWTSMLNAYGRNGRFDDVIRAFEEMLVEGIEPDEIALLVVLSACARSGQVLKGLSLFESMRKGYGMVPGPEHYGCVVDMLCKAGELGKAWDFANEMVLDKGGDGGGVTVWVSLLSACREFGNVEIGKVAAKKALELEPDNVGIYVELSNLYATVGMWDEIEELRVLMKGKGLEKDLAFSRLEHVK</sequence>
<dbReference type="AlphaFoldDB" id="A0A199V2W3"/>
<dbReference type="Pfam" id="PF20431">
    <property type="entry name" value="E_motif"/>
    <property type="match status" value="1"/>
</dbReference>
<dbReference type="PANTHER" id="PTHR47926:SF386">
    <property type="entry name" value="PENTATRICOPEPTIDE REPEAT-CONTAINING PROTEIN"/>
    <property type="match status" value="1"/>
</dbReference>
<dbReference type="Proteomes" id="UP000092600">
    <property type="component" value="Unassembled WGS sequence"/>
</dbReference>
<dbReference type="PROSITE" id="PS51375">
    <property type="entry name" value="PPR"/>
    <property type="match status" value="2"/>
</dbReference>
<dbReference type="FunFam" id="1.25.40.10:FF:000525">
    <property type="entry name" value="Pentatricopeptide (PPR) repeat-containing protein-like"/>
    <property type="match status" value="1"/>
</dbReference>
<organism evidence="4 5">
    <name type="scientific">Ananas comosus</name>
    <name type="common">Pineapple</name>
    <name type="synonym">Ananas ananas</name>
    <dbReference type="NCBI Taxonomy" id="4615"/>
    <lineage>
        <taxon>Eukaryota</taxon>
        <taxon>Viridiplantae</taxon>
        <taxon>Streptophyta</taxon>
        <taxon>Embryophyta</taxon>
        <taxon>Tracheophyta</taxon>
        <taxon>Spermatophyta</taxon>
        <taxon>Magnoliopsida</taxon>
        <taxon>Liliopsida</taxon>
        <taxon>Poales</taxon>
        <taxon>Bromeliaceae</taxon>
        <taxon>Bromelioideae</taxon>
        <taxon>Ananas</taxon>
    </lineage>
</organism>
<evidence type="ECO:0000313" key="7">
    <source>
        <dbReference type="RefSeq" id="XP_020114523.1"/>
    </source>
</evidence>
<dbReference type="EMBL" id="LSRQ01003477">
    <property type="protein sequence ID" value="OAY71422.1"/>
    <property type="molecule type" value="Genomic_DNA"/>
</dbReference>
<reference evidence="4 5" key="1">
    <citation type="journal article" date="2016" name="DNA Res.">
        <title>The draft genome of MD-2 pineapple using hybrid error correction of long reads.</title>
        <authorList>
            <person name="Redwan R.M."/>
            <person name="Saidin A."/>
            <person name="Kumar S.V."/>
        </authorList>
    </citation>
    <scope>NUCLEOTIDE SEQUENCE [LARGE SCALE GENOMIC DNA]</scope>
    <source>
        <strain evidence="5">cv. MD2</strain>
        <tissue evidence="4">Leaf</tissue>
    </source>
</reference>
<dbReference type="InterPro" id="IPR046848">
    <property type="entry name" value="E_motif"/>
</dbReference>
<dbReference type="InterPro" id="IPR011990">
    <property type="entry name" value="TPR-like_helical_dom_sf"/>
</dbReference>
<evidence type="ECO:0000313" key="5">
    <source>
        <dbReference type="Proteomes" id="UP000092600"/>
    </source>
</evidence>
<dbReference type="InterPro" id="IPR046960">
    <property type="entry name" value="PPR_At4g14850-like_plant"/>
</dbReference>
<dbReference type="Pfam" id="PF13041">
    <property type="entry name" value="PPR_2"/>
    <property type="match status" value="1"/>
</dbReference>
<evidence type="ECO:0000256" key="2">
    <source>
        <dbReference type="ARBA" id="ARBA00022946"/>
    </source>
</evidence>
<protein>
    <submittedName>
        <fullName evidence="7">Pentatricopeptide repeat-containing protein At2g03880, mitochondrial-like</fullName>
    </submittedName>
    <submittedName>
        <fullName evidence="4">Pentatricopeptide repeat-containing protein, mitochondrial</fullName>
    </submittedName>
</protein>
<dbReference type="Gramene" id="Aco027613.1.mrna1">
    <property type="protein sequence ID" value="Aco027613.1.mrna1.cds1"/>
    <property type="gene ID" value="Aco027613.1.path1"/>
</dbReference>
<dbReference type="OrthoDB" id="1917168at2759"/>
<gene>
    <name evidence="7" type="primary">LOC109728518</name>
    <name evidence="4" type="ORF">ACMD2_16685</name>
</gene>
<evidence type="ECO:0000313" key="4">
    <source>
        <dbReference type="EMBL" id="OAY71422.1"/>
    </source>
</evidence>
<evidence type="ECO:0000256" key="3">
    <source>
        <dbReference type="PROSITE-ProRule" id="PRU00708"/>
    </source>
</evidence>
<keyword evidence="1" id="KW-0677">Repeat</keyword>
<feature type="repeat" description="PPR" evidence="3">
    <location>
        <begin position="153"/>
        <end position="187"/>
    </location>
</feature>